<feature type="transmembrane region" description="Helical" evidence="1">
    <location>
        <begin position="36"/>
        <end position="56"/>
    </location>
</feature>
<feature type="transmembrane region" description="Helical" evidence="1">
    <location>
        <begin position="12"/>
        <end position="30"/>
    </location>
</feature>
<evidence type="ECO:0000256" key="1">
    <source>
        <dbReference type="SAM" id="Phobius"/>
    </source>
</evidence>
<dbReference type="OrthoDB" id="9971774at2"/>
<dbReference type="AlphaFoldDB" id="A0A1H5SZC7"/>
<accession>A0A1H5SZC7</accession>
<dbReference type="RefSeq" id="WP_103895516.1">
    <property type="nucleotide sequence ID" value="NZ_FNUK01000004.1"/>
</dbReference>
<dbReference type="InterPro" id="IPR049504">
    <property type="entry name" value="O-antigen_lig"/>
</dbReference>
<reference evidence="3" key="1">
    <citation type="submission" date="2016-10" db="EMBL/GenBank/DDBJ databases">
        <authorList>
            <person name="Varghese N."/>
            <person name="Submissions S."/>
        </authorList>
    </citation>
    <scope>NUCLEOTIDE SEQUENCE [LARGE SCALE GENOMIC DNA]</scope>
    <source>
        <strain evidence="3">DSM 5463</strain>
    </source>
</reference>
<evidence type="ECO:0000313" key="2">
    <source>
        <dbReference type="EMBL" id="SEF55896.1"/>
    </source>
</evidence>
<keyword evidence="1" id="KW-0812">Transmembrane</keyword>
<keyword evidence="1" id="KW-0472">Membrane</keyword>
<gene>
    <name evidence="2" type="ORF">SAMN05660865_00507</name>
</gene>
<organism evidence="2 3">
    <name type="scientific">Caloramator fervidus</name>
    <dbReference type="NCBI Taxonomy" id="29344"/>
    <lineage>
        <taxon>Bacteria</taxon>
        <taxon>Bacillati</taxon>
        <taxon>Bacillota</taxon>
        <taxon>Clostridia</taxon>
        <taxon>Eubacteriales</taxon>
        <taxon>Clostridiaceae</taxon>
        <taxon>Caloramator</taxon>
    </lineage>
</organism>
<keyword evidence="3" id="KW-1185">Reference proteome</keyword>
<evidence type="ECO:0000313" key="3">
    <source>
        <dbReference type="Proteomes" id="UP000242850"/>
    </source>
</evidence>
<sequence length="410" mass="48380">MKNLLHISTRDLLNFIIIIYPIFDIIFTINNKILNINLPVNQIARFLIMLLFYTKISDKRKKFLVIVLFFLFLIGEISYKYFNDFGFILEDFKYIFKMCFLVITIFAFEDMIKNNILRIMDVIKYIVLSSWWIIFSIFLSLIGFGFKSWGDYRYGYKGLFLVQNTITASLLIILPLSLYVYIETKKKKYLINYVCMILSLFMIGTKAGIIGAIFIFIIQQIYLLFRTKTNYYKLIILSFLPIILGIVLFLSKGFFKNFIEQQKYLLLAMYNNDFKSFILSNRNLQIMYIKSYINAMYSFKPTLLFGIGYSIANKIVNMGKSNFLAIEMDFYGIYYYSGVWILSIYIIIILKRIFLNLKLLFKSKFNLRYFCLFLSIIVGVVHSYYGGHVLYEALTILYFGSVLAIASLNY</sequence>
<dbReference type="Pfam" id="PF13425">
    <property type="entry name" value="O-antigen_lig"/>
    <property type="match status" value="1"/>
</dbReference>
<feature type="transmembrane region" description="Helical" evidence="1">
    <location>
        <begin position="94"/>
        <end position="112"/>
    </location>
</feature>
<feature type="transmembrane region" description="Helical" evidence="1">
    <location>
        <begin position="124"/>
        <end position="146"/>
    </location>
</feature>
<feature type="transmembrane region" description="Helical" evidence="1">
    <location>
        <begin position="234"/>
        <end position="255"/>
    </location>
</feature>
<feature type="transmembrane region" description="Helical" evidence="1">
    <location>
        <begin position="193"/>
        <end position="222"/>
    </location>
</feature>
<feature type="transmembrane region" description="Helical" evidence="1">
    <location>
        <begin position="292"/>
        <end position="312"/>
    </location>
</feature>
<evidence type="ECO:0008006" key="4">
    <source>
        <dbReference type="Google" id="ProtNLM"/>
    </source>
</evidence>
<protein>
    <recommendedName>
        <fullName evidence="4">O-antigen ligase like membrane protein</fullName>
    </recommendedName>
</protein>
<feature type="transmembrane region" description="Helical" evidence="1">
    <location>
        <begin position="391"/>
        <end position="408"/>
    </location>
</feature>
<feature type="transmembrane region" description="Helical" evidence="1">
    <location>
        <begin position="332"/>
        <end position="355"/>
    </location>
</feature>
<proteinExistence type="predicted"/>
<dbReference type="EMBL" id="FNUK01000004">
    <property type="protein sequence ID" value="SEF55896.1"/>
    <property type="molecule type" value="Genomic_DNA"/>
</dbReference>
<keyword evidence="1" id="KW-1133">Transmembrane helix</keyword>
<feature type="transmembrane region" description="Helical" evidence="1">
    <location>
        <begin position="367"/>
        <end position="385"/>
    </location>
</feature>
<dbReference type="Proteomes" id="UP000242850">
    <property type="component" value="Unassembled WGS sequence"/>
</dbReference>
<feature type="transmembrane region" description="Helical" evidence="1">
    <location>
        <begin position="63"/>
        <end position="82"/>
    </location>
</feature>
<name>A0A1H5SZC7_9CLOT</name>
<feature type="transmembrane region" description="Helical" evidence="1">
    <location>
        <begin position="158"/>
        <end position="181"/>
    </location>
</feature>